<feature type="compositionally biased region" description="Polar residues" evidence="1">
    <location>
        <begin position="582"/>
        <end position="595"/>
    </location>
</feature>
<dbReference type="AlphaFoldDB" id="A0AAD6CT31"/>
<feature type="compositionally biased region" description="Basic residues" evidence="1">
    <location>
        <begin position="626"/>
        <end position="635"/>
    </location>
</feature>
<feature type="region of interest" description="Disordered" evidence="1">
    <location>
        <begin position="567"/>
        <end position="635"/>
    </location>
</feature>
<feature type="region of interest" description="Disordered" evidence="1">
    <location>
        <begin position="1"/>
        <end position="210"/>
    </location>
</feature>
<dbReference type="Proteomes" id="UP001220324">
    <property type="component" value="Unassembled WGS sequence"/>
</dbReference>
<feature type="compositionally biased region" description="Basic and acidic residues" evidence="1">
    <location>
        <begin position="97"/>
        <end position="109"/>
    </location>
</feature>
<feature type="compositionally biased region" description="Polar residues" evidence="1">
    <location>
        <begin position="150"/>
        <end position="160"/>
    </location>
</feature>
<feature type="compositionally biased region" description="Pro residues" evidence="1">
    <location>
        <begin position="166"/>
        <end position="181"/>
    </location>
</feature>
<evidence type="ECO:0000313" key="3">
    <source>
        <dbReference type="Proteomes" id="UP001220324"/>
    </source>
</evidence>
<keyword evidence="3" id="KW-1185">Reference proteome</keyword>
<feature type="compositionally biased region" description="Polar residues" evidence="1">
    <location>
        <begin position="247"/>
        <end position="257"/>
    </location>
</feature>
<feature type="compositionally biased region" description="Basic and acidic residues" evidence="1">
    <location>
        <begin position="276"/>
        <end position="288"/>
    </location>
</feature>
<feature type="compositionally biased region" description="Polar residues" evidence="1">
    <location>
        <begin position="23"/>
        <end position="33"/>
    </location>
</feature>
<proteinExistence type="predicted"/>
<feature type="compositionally biased region" description="Basic and acidic residues" evidence="1">
    <location>
        <begin position="598"/>
        <end position="619"/>
    </location>
</feature>
<feature type="compositionally biased region" description="Polar residues" evidence="1">
    <location>
        <begin position="53"/>
        <end position="67"/>
    </location>
</feature>
<feature type="compositionally biased region" description="Pro residues" evidence="1">
    <location>
        <begin position="345"/>
        <end position="354"/>
    </location>
</feature>
<name>A0AAD6CT31_9EURO</name>
<feature type="compositionally biased region" description="Basic and acidic residues" evidence="1">
    <location>
        <begin position="392"/>
        <end position="416"/>
    </location>
</feature>
<feature type="compositionally biased region" description="Basic and acidic residues" evidence="1">
    <location>
        <begin position="460"/>
        <end position="473"/>
    </location>
</feature>
<dbReference type="EMBL" id="JAQIZZ010000007">
    <property type="protein sequence ID" value="KAJ5533053.1"/>
    <property type="molecule type" value="Genomic_DNA"/>
</dbReference>
<accession>A0AAD6CT31</accession>
<feature type="compositionally biased region" description="Acidic residues" evidence="1">
    <location>
        <begin position="306"/>
        <end position="315"/>
    </location>
</feature>
<feature type="region of interest" description="Disordered" evidence="1">
    <location>
        <begin position="500"/>
        <end position="528"/>
    </location>
</feature>
<sequence length="635" mass="71114">MPGNPRAATVEDWDERTHEIVPDSQQVANTGAKVSSRLDHRFPEPLIDGASDSGYSSRTAATVNSTQSGPSGGKSPPPVLKQSAPKNDLTRRSSRRDRKDKERAARPDETMQMGAYPGPGYIQPRAPRSPSKPRRRDSYLRQPDVYYEGNHTQYHPSTPVDSRPMEFPPHQPYYGRPPMPDFIPQQPVGYPMEEYHTSRSGRPHSAYGPVYHSDRAVGWQVAPSRGYAPPPQQQYHHYEHGPPVSSAWHQGSYSSSPHYGPQGNFPPEYYSQDYPYQRERSESREPSRRRNSMYGVPPPPPTEPEVFPDFEEDVEQYYARQPRDKPRGRGTIQPVDYFDEDAVKMPPPPPPPPGARSRNAPQIHQAKRPEARKSHTAAAAVPSQRRSSKALDMGDVRDALPELDYPTRRVSREVALPERSQSQSLRSSRRSNSYHDNPRGARIAVASSGRRRPESVYYDVEERAESPAMEDRVGAAERYQAVTAGRSTAQLPLSHETLMSKVGNGLGSDNGSQKSRSNSSRGSATKTEKEAQNMTLNMNGMTIAFAEESLAGKSISIRTGDQGAMQFNITDGTTRRPKAYVQGSSYSDNTHTGGSTRRVLEDGRRARDRNDDRRSERSVHQSTGHRSSRSRRYQI</sequence>
<reference evidence="2 3" key="1">
    <citation type="journal article" date="2023" name="IMA Fungus">
        <title>Comparative genomic study of the Penicillium genus elucidates a diverse pangenome and 15 lateral gene transfer events.</title>
        <authorList>
            <person name="Petersen C."/>
            <person name="Sorensen T."/>
            <person name="Nielsen M.R."/>
            <person name="Sondergaard T.E."/>
            <person name="Sorensen J.L."/>
            <person name="Fitzpatrick D.A."/>
            <person name="Frisvad J.C."/>
            <person name="Nielsen K.L."/>
        </authorList>
    </citation>
    <scope>NUCLEOTIDE SEQUENCE [LARGE SCALE GENOMIC DNA]</scope>
    <source>
        <strain evidence="2 3">IBT 35679</strain>
    </source>
</reference>
<feature type="region of interest" description="Disordered" evidence="1">
    <location>
        <begin position="222"/>
        <end position="473"/>
    </location>
</feature>
<comment type="caution">
    <text evidence="2">The sequence shown here is derived from an EMBL/GenBank/DDBJ whole genome shotgun (WGS) entry which is preliminary data.</text>
</comment>
<feature type="compositionally biased region" description="Low complexity" evidence="1">
    <location>
        <begin position="509"/>
        <end position="523"/>
    </location>
</feature>
<organism evidence="2 3">
    <name type="scientific">Penicillium frequentans</name>
    <dbReference type="NCBI Taxonomy" id="3151616"/>
    <lineage>
        <taxon>Eukaryota</taxon>
        <taxon>Fungi</taxon>
        <taxon>Dikarya</taxon>
        <taxon>Ascomycota</taxon>
        <taxon>Pezizomycotina</taxon>
        <taxon>Eurotiomycetes</taxon>
        <taxon>Eurotiomycetidae</taxon>
        <taxon>Eurotiales</taxon>
        <taxon>Aspergillaceae</taxon>
        <taxon>Penicillium</taxon>
    </lineage>
</organism>
<evidence type="ECO:0000313" key="2">
    <source>
        <dbReference type="EMBL" id="KAJ5533053.1"/>
    </source>
</evidence>
<protein>
    <submittedName>
        <fullName evidence="2">Uncharacterized protein</fullName>
    </submittedName>
</protein>
<gene>
    <name evidence="2" type="ORF">N7494_009605</name>
</gene>
<evidence type="ECO:0000256" key="1">
    <source>
        <dbReference type="SAM" id="MobiDB-lite"/>
    </source>
</evidence>